<dbReference type="Proteomes" id="UP000689967">
    <property type="component" value="Unassembled WGS sequence"/>
</dbReference>
<evidence type="ECO:0000313" key="3">
    <source>
        <dbReference type="Proteomes" id="UP000689967"/>
    </source>
</evidence>
<dbReference type="Gene3D" id="2.60.40.1890">
    <property type="entry name" value="PCu(A)C copper chaperone"/>
    <property type="match status" value="1"/>
</dbReference>
<protein>
    <submittedName>
        <fullName evidence="2">Copper chaperone PCu(A)C</fullName>
    </submittedName>
</protein>
<dbReference type="Pfam" id="PF04314">
    <property type="entry name" value="PCuAC"/>
    <property type="match status" value="1"/>
</dbReference>
<feature type="signal peptide" evidence="1">
    <location>
        <begin position="1"/>
        <end position="28"/>
    </location>
</feature>
<name>A0ABS6HFP4_9PROT</name>
<dbReference type="InterPro" id="IPR036182">
    <property type="entry name" value="PCuAC_sf"/>
</dbReference>
<comment type="caution">
    <text evidence="2">The sequence shown here is derived from an EMBL/GenBank/DDBJ whole genome shotgun (WGS) entry which is preliminary data.</text>
</comment>
<keyword evidence="3" id="KW-1185">Reference proteome</keyword>
<evidence type="ECO:0000313" key="2">
    <source>
        <dbReference type="EMBL" id="MBU8547229.1"/>
    </source>
</evidence>
<dbReference type="InterPro" id="IPR058248">
    <property type="entry name" value="Lxx211020-like"/>
</dbReference>
<gene>
    <name evidence="2" type="ORF">JJQ90_26160</name>
</gene>
<proteinExistence type="predicted"/>
<organism evidence="2 3">
    <name type="scientific">Falsiroseomonas oleicola</name>
    <dbReference type="NCBI Taxonomy" id="2801474"/>
    <lineage>
        <taxon>Bacteria</taxon>
        <taxon>Pseudomonadati</taxon>
        <taxon>Pseudomonadota</taxon>
        <taxon>Alphaproteobacteria</taxon>
        <taxon>Acetobacterales</taxon>
        <taxon>Roseomonadaceae</taxon>
        <taxon>Falsiroseomonas</taxon>
    </lineage>
</organism>
<dbReference type="InterPro" id="IPR007410">
    <property type="entry name" value="LpqE-like"/>
</dbReference>
<dbReference type="PANTHER" id="PTHR36302">
    <property type="entry name" value="BLR7088 PROTEIN"/>
    <property type="match status" value="1"/>
</dbReference>
<keyword evidence="1" id="KW-0732">Signal</keyword>
<feature type="chain" id="PRO_5046386450" evidence="1">
    <location>
        <begin position="29"/>
        <end position="164"/>
    </location>
</feature>
<dbReference type="PANTHER" id="PTHR36302:SF1">
    <property type="entry name" value="COPPER CHAPERONE PCU(A)C"/>
    <property type="match status" value="1"/>
</dbReference>
<accession>A0ABS6HFP4</accession>
<reference evidence="2 3" key="1">
    <citation type="submission" date="2021-01" db="EMBL/GenBank/DDBJ databases">
        <title>Roseomonas sp. nov, a bacterium isolated from an oil production mixture in Yumen Oilfield.</title>
        <authorList>
            <person name="Wu D."/>
        </authorList>
    </citation>
    <scope>NUCLEOTIDE SEQUENCE [LARGE SCALE GENOMIC DNA]</scope>
    <source>
        <strain evidence="2 3">ROY-5-3</strain>
    </source>
</reference>
<sequence>MRRTFLRAALMAGATLTASALPSGSATAHDFRAGDLQIGHPWTRAVTASAPTAAGYMTIRNTGSVADRLVGAEMSRVNKVEQHEMTLTDGIMRMRPIPGGIAIPPGQEVRLAPGSQHLMLVGPQGGFTQGARIPLTLVFERAGRVEVELAVEAAGARGSGHDGH</sequence>
<dbReference type="EMBL" id="JAERQM010000013">
    <property type="protein sequence ID" value="MBU8547229.1"/>
    <property type="molecule type" value="Genomic_DNA"/>
</dbReference>
<dbReference type="RefSeq" id="WP_168049721.1">
    <property type="nucleotide sequence ID" value="NZ_JAERQM010000013.1"/>
</dbReference>
<dbReference type="SUPFAM" id="SSF110087">
    <property type="entry name" value="DR1885-like metal-binding protein"/>
    <property type="match status" value="1"/>
</dbReference>
<evidence type="ECO:0000256" key="1">
    <source>
        <dbReference type="SAM" id="SignalP"/>
    </source>
</evidence>